<gene>
    <name evidence="1" type="ORF">HLZ39_24800</name>
</gene>
<proteinExistence type="predicted"/>
<evidence type="ECO:0000313" key="2">
    <source>
        <dbReference type="Proteomes" id="UP000842519"/>
    </source>
</evidence>
<accession>A0AAN5JUA9</accession>
<evidence type="ECO:0000313" key="1">
    <source>
        <dbReference type="EMBL" id="HAJ5807663.1"/>
    </source>
</evidence>
<comment type="caution">
    <text evidence="1">The sequence shown here is derived from an EMBL/GenBank/DDBJ whole genome shotgun (WGS) entry which is preliminary data.</text>
</comment>
<evidence type="ECO:0008006" key="3">
    <source>
        <dbReference type="Google" id="ProtNLM"/>
    </source>
</evidence>
<reference evidence="1 2" key="1">
    <citation type="journal article" date="2018" name="Genome Biol.">
        <title>SKESA: strategic k-mer extension for scrupulous assemblies.</title>
        <authorList>
            <person name="Souvorov A."/>
            <person name="Agarwala R."/>
            <person name="Lipman D.J."/>
        </authorList>
    </citation>
    <scope>NUCLEOTIDE SEQUENCE [LARGE SCALE GENOMIC DNA]</scope>
    <source>
        <strain evidence="2">ecoli[ST-405]</strain>
    </source>
</reference>
<dbReference type="AlphaFoldDB" id="A0AAN5JUA9"/>
<protein>
    <recommendedName>
        <fullName evidence="3">Copper resistance protein</fullName>
    </recommendedName>
</protein>
<dbReference type="EMBL" id="DABGKQ010000090">
    <property type="protein sequence ID" value="HAJ5807663.1"/>
    <property type="molecule type" value="Genomic_DNA"/>
</dbReference>
<organism evidence="1 2">
    <name type="scientific">Escherichia coli</name>
    <dbReference type="NCBI Taxonomy" id="562"/>
    <lineage>
        <taxon>Bacteria</taxon>
        <taxon>Pseudomonadati</taxon>
        <taxon>Pseudomonadota</taxon>
        <taxon>Gammaproteobacteria</taxon>
        <taxon>Enterobacterales</taxon>
        <taxon>Enterobacteriaceae</taxon>
        <taxon>Escherichia</taxon>
    </lineage>
</organism>
<sequence length="83" mass="8855">MSIKNDGHYFCRAGGNRPDGLNEPVTAHTNDRGLITVDLFCCTGAIARQVPEAGSEVLSRVIASGREVLTRGLIAGDDVLTRE</sequence>
<name>A0AAN5JUA9_ECOLX</name>
<dbReference type="Proteomes" id="UP000842519">
    <property type="component" value="Unassembled WGS sequence"/>
</dbReference>